<name>A0A0C1IL67_9BACT</name>
<dbReference type="Pfam" id="PF07494">
    <property type="entry name" value="Reg_prop"/>
    <property type="match status" value="2"/>
</dbReference>
<dbReference type="RefSeq" id="WP_160290205.1">
    <property type="nucleotide sequence ID" value="NZ_JSVC01000009.1"/>
</dbReference>
<dbReference type="Gene3D" id="2.130.10.10">
    <property type="entry name" value="YVTN repeat-like/Quinoprotein amine dehydrogenase"/>
    <property type="match status" value="3"/>
</dbReference>
<feature type="domain" description="Histidine kinase" evidence="4">
    <location>
        <begin position="829"/>
        <end position="1021"/>
    </location>
</feature>
<protein>
    <recommendedName>
        <fullName evidence="4">Histidine kinase domain-containing protein</fullName>
    </recommendedName>
</protein>
<dbReference type="Pfam" id="PF02518">
    <property type="entry name" value="HATPase_c"/>
    <property type="match status" value="1"/>
</dbReference>
<reference evidence="5 6" key="1">
    <citation type="submission" date="2014-11" db="EMBL/GenBank/DDBJ databases">
        <title>Genome sequence of Flavihumibacter solisilvae 3-3.</title>
        <authorList>
            <person name="Zhou G."/>
            <person name="Li M."/>
            <person name="Wang G."/>
        </authorList>
    </citation>
    <scope>NUCLEOTIDE SEQUENCE [LARGE SCALE GENOMIC DNA]</scope>
    <source>
        <strain evidence="5 6">3-3</strain>
    </source>
</reference>
<dbReference type="EMBL" id="JSVC01000009">
    <property type="protein sequence ID" value="KIC94900.1"/>
    <property type="molecule type" value="Genomic_DNA"/>
</dbReference>
<evidence type="ECO:0000256" key="2">
    <source>
        <dbReference type="SAM" id="Phobius"/>
    </source>
</evidence>
<dbReference type="GO" id="GO:0046983">
    <property type="term" value="F:protein dimerization activity"/>
    <property type="evidence" value="ECO:0007669"/>
    <property type="project" value="InterPro"/>
</dbReference>
<dbReference type="SUPFAM" id="SSF63829">
    <property type="entry name" value="Calcium-dependent phosphotriesterase"/>
    <property type="match status" value="3"/>
</dbReference>
<dbReference type="PROSITE" id="PS50109">
    <property type="entry name" value="HIS_KIN"/>
    <property type="match status" value="1"/>
</dbReference>
<dbReference type="Gene3D" id="2.60.40.10">
    <property type="entry name" value="Immunoglobulins"/>
    <property type="match status" value="1"/>
</dbReference>
<evidence type="ECO:0000313" key="6">
    <source>
        <dbReference type="Proteomes" id="UP000031408"/>
    </source>
</evidence>
<dbReference type="OrthoDB" id="9778366at2"/>
<dbReference type="InterPro" id="IPR011123">
    <property type="entry name" value="Y_Y_Y"/>
</dbReference>
<dbReference type="InterPro" id="IPR036890">
    <property type="entry name" value="HATPase_C_sf"/>
</dbReference>
<proteinExistence type="predicted"/>
<keyword evidence="6" id="KW-1185">Reference proteome</keyword>
<dbReference type="SUPFAM" id="SSF55874">
    <property type="entry name" value="ATPase domain of HSP90 chaperone/DNA topoisomerase II/histidine kinase"/>
    <property type="match status" value="1"/>
</dbReference>
<comment type="caution">
    <text evidence="5">The sequence shown here is derived from an EMBL/GenBank/DDBJ whole genome shotgun (WGS) entry which is preliminary data.</text>
</comment>
<dbReference type="Pfam" id="PF07730">
    <property type="entry name" value="HisKA_3"/>
    <property type="match status" value="1"/>
</dbReference>
<sequence>MKKLYIVCSILFLIICRLNAQQARQYSFTHYSTTNGLASNQVYNVTQDKQGYIWIATVNGLQRFDGKEFITFRHNRNSKSSLPANNVVAVYTDRQSRVWVINEDNSVGIFNTINFSYSNVPIVTQPRGSNMYLPAKMLEDWNGRLYLFIESLGIFLLNEQATVFEPIVDRFGIPSNWHLHDIAADSKRKVFWLGADSGLAQYSPVTRQLSYRGHNPNRDSIIEAFSDLRYVSGVTPLKRGDGFSCNNWPRDRGQPFVYYYEPAKKKPDVYNIADYLEKAYHEVKGHFEQEDGSLWIYGMPFIGSIDHSGKKFAVLSQATPYSPQLRFDRANHIFEDRQHNLWLSTSDGIYVFNPQSQHFNSYYLLRPGAKPIDGPVTSVTQLRNKQIWVGTWGFGLYTYDENMNPLPIPAAFNHVKDILVIWYIHQHRDGRIWIGEQTGKLKVFDPVSKKLTDMQLPVFEKKTIRQIAEDEEGNLWFGTHGGQLIKWNYKASGGDPGKGYELVTKLSLITRLYTDTDGTMWIATQGNGLYHFDPRKSMITDHITSTTKGGWQLGNDSPTDVVRYNDSLLIVAGYTISVINTRNRTNRVISLDEGLPSNTAYYIKKDVRGRLWIALQNGLCRWNFEKNTFTLFDRKDGIIFDNLTAGGAYPLSNNRLAFTSDHNFLVFDPTNVLQSDAPPPVTITGLQVMQKRLPVDSVMKEKRLELDHHNNSITIDYSSLQYLEHDQLAYYHKLEGIDKEWVRSTNNKAVYNYLPYKTYNFLVKCVNGDGLESSSITNLSIQVRPPFWRSYWFMGLMVFLGIGFLYWLDRLRMQKIRATESIRTRIATSLTDDLTNSLSSINISSELAKTKVDTDAVRTKDYIHHISETSNRMTQAMYDMVWSINPQNDQMHKTLDRMKHYAMEMESTHETNITIDADPAIKERESDMEHRYELLSVYKEAICNAVKHAGAKNIHVQVRLRKNKLILIVQDDGKGFDLTKAGLGRGINDMKRRAEAVGASLDILSEINTGSIVRLEMKLRAR</sequence>
<dbReference type="CDD" id="cd16917">
    <property type="entry name" value="HATPase_UhpB-NarQ-NarX-like"/>
    <property type="match status" value="1"/>
</dbReference>
<dbReference type="InterPro" id="IPR011110">
    <property type="entry name" value="Reg_prop"/>
</dbReference>
<dbReference type="InterPro" id="IPR015943">
    <property type="entry name" value="WD40/YVTN_repeat-like_dom_sf"/>
</dbReference>
<keyword evidence="2" id="KW-0812">Transmembrane</keyword>
<feature type="transmembrane region" description="Helical" evidence="2">
    <location>
        <begin position="790"/>
        <end position="808"/>
    </location>
</feature>
<gene>
    <name evidence="5" type="ORF">OI18_08290</name>
</gene>
<dbReference type="PANTHER" id="PTHR43547">
    <property type="entry name" value="TWO-COMPONENT HISTIDINE KINASE"/>
    <property type="match status" value="1"/>
</dbReference>
<dbReference type="InterPro" id="IPR003594">
    <property type="entry name" value="HATPase_dom"/>
</dbReference>
<feature type="signal peptide" evidence="3">
    <location>
        <begin position="1"/>
        <end position="20"/>
    </location>
</feature>
<dbReference type="PANTHER" id="PTHR43547:SF2">
    <property type="entry name" value="HYBRID SIGNAL TRANSDUCTION HISTIDINE KINASE C"/>
    <property type="match status" value="1"/>
</dbReference>
<dbReference type="InterPro" id="IPR013783">
    <property type="entry name" value="Ig-like_fold"/>
</dbReference>
<keyword evidence="2" id="KW-0472">Membrane</keyword>
<dbReference type="Proteomes" id="UP000031408">
    <property type="component" value="Unassembled WGS sequence"/>
</dbReference>
<keyword evidence="2" id="KW-1133">Transmembrane helix</keyword>
<dbReference type="Gene3D" id="3.30.565.10">
    <property type="entry name" value="Histidine kinase-like ATPase, C-terminal domain"/>
    <property type="match status" value="1"/>
</dbReference>
<evidence type="ECO:0000256" key="1">
    <source>
        <dbReference type="ARBA" id="ARBA00022553"/>
    </source>
</evidence>
<dbReference type="Gene3D" id="1.20.5.1930">
    <property type="match status" value="1"/>
</dbReference>
<accession>A0A0C1IL67</accession>
<dbReference type="GO" id="GO:0016020">
    <property type="term" value="C:membrane"/>
    <property type="evidence" value="ECO:0007669"/>
    <property type="project" value="InterPro"/>
</dbReference>
<evidence type="ECO:0000256" key="3">
    <source>
        <dbReference type="SAM" id="SignalP"/>
    </source>
</evidence>
<keyword evidence="1" id="KW-0597">Phosphoprotein</keyword>
<feature type="chain" id="PRO_5002133419" description="Histidine kinase domain-containing protein" evidence="3">
    <location>
        <begin position="21"/>
        <end position="1022"/>
    </location>
</feature>
<organism evidence="5 6">
    <name type="scientific">Flavihumibacter solisilvae</name>
    <dbReference type="NCBI Taxonomy" id="1349421"/>
    <lineage>
        <taxon>Bacteria</taxon>
        <taxon>Pseudomonadati</taxon>
        <taxon>Bacteroidota</taxon>
        <taxon>Chitinophagia</taxon>
        <taxon>Chitinophagales</taxon>
        <taxon>Chitinophagaceae</taxon>
        <taxon>Flavihumibacter</taxon>
    </lineage>
</organism>
<dbReference type="InterPro" id="IPR011712">
    <property type="entry name" value="Sig_transdc_His_kin_sub3_dim/P"/>
</dbReference>
<keyword evidence="3" id="KW-0732">Signal</keyword>
<dbReference type="Pfam" id="PF07495">
    <property type="entry name" value="Y_Y_Y"/>
    <property type="match status" value="1"/>
</dbReference>
<dbReference type="AlphaFoldDB" id="A0A0C1IL67"/>
<dbReference type="InterPro" id="IPR005467">
    <property type="entry name" value="His_kinase_dom"/>
</dbReference>
<evidence type="ECO:0000313" key="5">
    <source>
        <dbReference type="EMBL" id="KIC94900.1"/>
    </source>
</evidence>
<dbReference type="STRING" id="1349421.OI18_08290"/>
<dbReference type="GO" id="GO:0000155">
    <property type="term" value="F:phosphorelay sensor kinase activity"/>
    <property type="evidence" value="ECO:0007669"/>
    <property type="project" value="InterPro"/>
</dbReference>
<evidence type="ECO:0000259" key="4">
    <source>
        <dbReference type="PROSITE" id="PS50109"/>
    </source>
</evidence>